<comment type="caution">
    <text evidence="9">The sequence shown here is derived from an EMBL/GenBank/DDBJ whole genome shotgun (WGS) entry which is preliminary data.</text>
</comment>
<dbReference type="Proteomes" id="UP000886251">
    <property type="component" value="Unassembled WGS sequence"/>
</dbReference>
<sequence length="109" mass="11480">MKKTIVLAAGAAILSLGLVGSAAAAGDGAALFKAKTCWSCHGKDAKTPIMPTYPRLAGQNADYAFNQMKDIKSGKRNNGQTAAMKGVMSLVSEEEMRTIANWLATLPHK</sequence>
<dbReference type="PANTHER" id="PTHR33751:SF9">
    <property type="entry name" value="CYTOCHROME C4"/>
    <property type="match status" value="1"/>
</dbReference>
<dbReference type="Pfam" id="PF00034">
    <property type="entry name" value="Cytochrom_C"/>
    <property type="match status" value="1"/>
</dbReference>
<feature type="chain" id="PRO_5033034712" evidence="7">
    <location>
        <begin position="25"/>
        <end position="109"/>
    </location>
</feature>
<keyword evidence="4" id="KW-0249">Electron transport</keyword>
<keyword evidence="5 6" id="KW-0408">Iron</keyword>
<dbReference type="GO" id="GO:0046872">
    <property type="term" value="F:metal ion binding"/>
    <property type="evidence" value="ECO:0007669"/>
    <property type="project" value="UniProtKB-KW"/>
</dbReference>
<keyword evidence="2 6" id="KW-0349">Heme</keyword>
<evidence type="ECO:0000259" key="8">
    <source>
        <dbReference type="PROSITE" id="PS51007"/>
    </source>
</evidence>
<keyword evidence="3 6" id="KW-0479">Metal-binding</keyword>
<evidence type="ECO:0000256" key="3">
    <source>
        <dbReference type="ARBA" id="ARBA00022723"/>
    </source>
</evidence>
<feature type="signal peptide" evidence="7">
    <location>
        <begin position="1"/>
        <end position="24"/>
    </location>
</feature>
<evidence type="ECO:0000256" key="7">
    <source>
        <dbReference type="SAM" id="SignalP"/>
    </source>
</evidence>
<evidence type="ECO:0000256" key="2">
    <source>
        <dbReference type="ARBA" id="ARBA00022617"/>
    </source>
</evidence>
<name>A0A831RNV7_9GAMM</name>
<dbReference type="PROSITE" id="PS51007">
    <property type="entry name" value="CYTC"/>
    <property type="match status" value="1"/>
</dbReference>
<evidence type="ECO:0000256" key="5">
    <source>
        <dbReference type="ARBA" id="ARBA00023004"/>
    </source>
</evidence>
<dbReference type="EMBL" id="DRKP01000066">
    <property type="protein sequence ID" value="HEB95979.1"/>
    <property type="molecule type" value="Genomic_DNA"/>
</dbReference>
<evidence type="ECO:0000256" key="1">
    <source>
        <dbReference type="ARBA" id="ARBA00022448"/>
    </source>
</evidence>
<organism evidence="9">
    <name type="scientific">Sedimenticola thiotaurini</name>
    <dbReference type="NCBI Taxonomy" id="1543721"/>
    <lineage>
        <taxon>Bacteria</taxon>
        <taxon>Pseudomonadati</taxon>
        <taxon>Pseudomonadota</taxon>
        <taxon>Gammaproteobacteria</taxon>
        <taxon>Chromatiales</taxon>
        <taxon>Sedimenticolaceae</taxon>
        <taxon>Sedimenticola</taxon>
    </lineage>
</organism>
<gene>
    <name evidence="9" type="ORF">ENI96_06060</name>
</gene>
<proteinExistence type="predicted"/>
<dbReference type="GO" id="GO:0020037">
    <property type="term" value="F:heme binding"/>
    <property type="evidence" value="ECO:0007669"/>
    <property type="project" value="InterPro"/>
</dbReference>
<dbReference type="AlphaFoldDB" id="A0A831RNV7"/>
<accession>A0A831RNV7</accession>
<dbReference type="InterPro" id="IPR050597">
    <property type="entry name" value="Cytochrome_c_Oxidase_Subunit"/>
</dbReference>
<dbReference type="GO" id="GO:0009055">
    <property type="term" value="F:electron transfer activity"/>
    <property type="evidence" value="ECO:0007669"/>
    <property type="project" value="InterPro"/>
</dbReference>
<feature type="domain" description="Cytochrome c" evidence="8">
    <location>
        <begin position="23"/>
        <end position="107"/>
    </location>
</feature>
<evidence type="ECO:0000256" key="6">
    <source>
        <dbReference type="PROSITE-ProRule" id="PRU00433"/>
    </source>
</evidence>
<dbReference type="SUPFAM" id="SSF46626">
    <property type="entry name" value="Cytochrome c"/>
    <property type="match status" value="1"/>
</dbReference>
<keyword evidence="1" id="KW-0813">Transport</keyword>
<evidence type="ECO:0000256" key="4">
    <source>
        <dbReference type="ARBA" id="ARBA00022982"/>
    </source>
</evidence>
<protein>
    <submittedName>
        <fullName evidence="9">C-type cytochrome</fullName>
    </submittedName>
</protein>
<reference evidence="9" key="1">
    <citation type="journal article" date="2020" name="mSystems">
        <title>Genome- and Community-Level Interaction Insights into Carbon Utilization and Element Cycling Functions of Hydrothermarchaeota in Hydrothermal Sediment.</title>
        <authorList>
            <person name="Zhou Z."/>
            <person name="Liu Y."/>
            <person name="Xu W."/>
            <person name="Pan J."/>
            <person name="Luo Z.H."/>
            <person name="Li M."/>
        </authorList>
    </citation>
    <scope>NUCLEOTIDE SEQUENCE [LARGE SCALE GENOMIC DNA]</scope>
    <source>
        <strain evidence="9">HyVt-443</strain>
    </source>
</reference>
<dbReference type="Gene3D" id="1.10.760.10">
    <property type="entry name" value="Cytochrome c-like domain"/>
    <property type="match status" value="1"/>
</dbReference>
<evidence type="ECO:0000313" key="9">
    <source>
        <dbReference type="EMBL" id="HEB95979.1"/>
    </source>
</evidence>
<dbReference type="InterPro" id="IPR009056">
    <property type="entry name" value="Cyt_c-like_dom"/>
</dbReference>
<dbReference type="PANTHER" id="PTHR33751">
    <property type="entry name" value="CBB3-TYPE CYTOCHROME C OXIDASE SUBUNIT FIXP"/>
    <property type="match status" value="1"/>
</dbReference>
<dbReference type="InterPro" id="IPR036909">
    <property type="entry name" value="Cyt_c-like_dom_sf"/>
</dbReference>
<keyword evidence="7" id="KW-0732">Signal</keyword>